<evidence type="ECO:0000256" key="1">
    <source>
        <dbReference type="ARBA" id="ARBA00038454"/>
    </source>
</evidence>
<accession>A0A5A7MTA1</accession>
<dbReference type="EMBL" id="BKCL01000012">
    <property type="protein sequence ID" value="GEQ99036.1"/>
    <property type="molecule type" value="Genomic_DNA"/>
</dbReference>
<dbReference type="PROSITE" id="PS01320">
    <property type="entry name" value="UPF0067"/>
    <property type="match status" value="1"/>
</dbReference>
<dbReference type="InterPro" id="IPR000614">
    <property type="entry name" value="FRMsr_CS"/>
</dbReference>
<evidence type="ECO:0000259" key="2">
    <source>
        <dbReference type="Pfam" id="PF13185"/>
    </source>
</evidence>
<dbReference type="AlphaFoldDB" id="A0A5A7N0A9"/>
<dbReference type="PANTHER" id="PTHR21021">
    <property type="entry name" value="GAF/PUTATIVE CYTOSKELETAL PROTEIN"/>
    <property type="match status" value="1"/>
</dbReference>
<accession>A0A5A7N0A9</accession>
<proteinExistence type="inferred from homology"/>
<name>A0A5A7N0A9_9PROT</name>
<sequence>MPYHLKSHALGAIPIFDFFHNFDLFWERLMQDAEKARRYGEVAKQISAVLEGEPNEVTRMATVSCLLSQAFDHYFWTGFYMVDPEKPHELVVGPYQGTLGCLRIPFGKGVCGVAAQSKETQLVADVNAFPSHIACDSRSQSEIVVPVTRPDGTLMAVFDVDSTTLNSFNEVDKQWLEQILNDIFGKGPA</sequence>
<dbReference type="InterPro" id="IPR029016">
    <property type="entry name" value="GAF-like_dom_sf"/>
</dbReference>
<evidence type="ECO:0000313" key="3">
    <source>
        <dbReference type="EMBL" id="GEQ99036.1"/>
    </source>
</evidence>
<comment type="similarity">
    <text evidence="1">Belongs to the free Met sulfoxide reductase family.</text>
</comment>
<keyword evidence="6" id="KW-1185">Reference proteome</keyword>
<dbReference type="Pfam" id="PF13185">
    <property type="entry name" value="GAF_2"/>
    <property type="match status" value="1"/>
</dbReference>
<organism evidence="4 6">
    <name type="scientific">Iodidimonas gelatinilytica</name>
    <dbReference type="NCBI Taxonomy" id="1236966"/>
    <lineage>
        <taxon>Bacteria</taxon>
        <taxon>Pseudomonadati</taxon>
        <taxon>Pseudomonadota</taxon>
        <taxon>Alphaproteobacteria</taxon>
        <taxon>Iodidimonadales</taxon>
        <taxon>Iodidimonadaceae</taxon>
        <taxon>Iodidimonas</taxon>
    </lineage>
</organism>
<feature type="domain" description="GAF" evidence="2">
    <location>
        <begin position="78"/>
        <end position="183"/>
    </location>
</feature>
<gene>
    <name evidence="3" type="ORF">JCM17844_26730</name>
    <name evidence="4" type="ORF">JCM17845_14030</name>
</gene>
<dbReference type="Gene3D" id="3.30.450.40">
    <property type="match status" value="1"/>
</dbReference>
<evidence type="ECO:0000313" key="5">
    <source>
        <dbReference type="Proteomes" id="UP000322084"/>
    </source>
</evidence>
<dbReference type="GO" id="GO:0033745">
    <property type="term" value="F:L-methionine-(R)-S-oxide reductase activity"/>
    <property type="evidence" value="ECO:0007669"/>
    <property type="project" value="TreeGrafter"/>
</dbReference>
<evidence type="ECO:0000313" key="6">
    <source>
        <dbReference type="Proteomes" id="UP000325187"/>
    </source>
</evidence>
<dbReference type="InterPro" id="IPR003018">
    <property type="entry name" value="GAF"/>
</dbReference>
<comment type="caution">
    <text evidence="4">The sequence shown here is derived from an EMBL/GenBank/DDBJ whole genome shotgun (WGS) entry which is preliminary data.</text>
</comment>
<dbReference type="InterPro" id="IPR051330">
    <property type="entry name" value="Phosphatase_reg/MetRdx"/>
</dbReference>
<dbReference type="Proteomes" id="UP000322084">
    <property type="component" value="Unassembled WGS sequence"/>
</dbReference>
<dbReference type="SUPFAM" id="SSF55781">
    <property type="entry name" value="GAF domain-like"/>
    <property type="match status" value="1"/>
</dbReference>
<dbReference type="GO" id="GO:0005829">
    <property type="term" value="C:cytosol"/>
    <property type="evidence" value="ECO:0007669"/>
    <property type="project" value="TreeGrafter"/>
</dbReference>
<dbReference type="FunFam" id="3.30.450.40:FF:000008">
    <property type="entry name" value="GAF domain-containing proteins"/>
    <property type="match status" value="1"/>
</dbReference>
<evidence type="ECO:0000313" key="4">
    <source>
        <dbReference type="EMBL" id="GER00780.1"/>
    </source>
</evidence>
<dbReference type="EMBL" id="BKCM01000006">
    <property type="protein sequence ID" value="GER00780.1"/>
    <property type="molecule type" value="Genomic_DNA"/>
</dbReference>
<dbReference type="PANTHER" id="PTHR21021:SF15">
    <property type="entry name" value="FREE METHIONINE-R-SULFOXIDE REDUCTASE"/>
    <property type="match status" value="1"/>
</dbReference>
<reference evidence="5 6" key="1">
    <citation type="submission" date="2019-09" db="EMBL/GenBank/DDBJ databases">
        <title>NBRP : Genome information of microbial organism related human and environment.</title>
        <authorList>
            <person name="Hattori M."/>
            <person name="Oshima K."/>
            <person name="Inaba H."/>
            <person name="Suda W."/>
            <person name="Sakamoto M."/>
            <person name="Iino T."/>
            <person name="Kitahara M."/>
            <person name="Oshida Y."/>
            <person name="Iida T."/>
            <person name="Kudo T."/>
            <person name="Itoh T."/>
            <person name="Ohkuma M."/>
        </authorList>
    </citation>
    <scope>NUCLEOTIDE SEQUENCE [LARGE SCALE GENOMIC DNA]</scope>
    <source>
        <strain evidence="3 5">Hi-2</strain>
        <strain evidence="4 6">Mie-1</strain>
    </source>
</reference>
<dbReference type="Proteomes" id="UP000325187">
    <property type="component" value="Unassembled WGS sequence"/>
</dbReference>
<protein>
    <recommendedName>
        <fullName evidence="2">GAF domain-containing protein</fullName>
    </recommendedName>
</protein>